<feature type="transmembrane region" description="Helical" evidence="1">
    <location>
        <begin position="21"/>
        <end position="44"/>
    </location>
</feature>
<feature type="transmembrane region" description="Helical" evidence="1">
    <location>
        <begin position="178"/>
        <end position="197"/>
    </location>
</feature>
<feature type="transmembrane region" description="Helical" evidence="1">
    <location>
        <begin position="64"/>
        <end position="83"/>
    </location>
</feature>
<organism evidence="2 3">
    <name type="scientific">Peterkaempfera bronchialis</name>
    <dbReference type="NCBI Taxonomy" id="2126346"/>
    <lineage>
        <taxon>Bacteria</taxon>
        <taxon>Bacillati</taxon>
        <taxon>Actinomycetota</taxon>
        <taxon>Actinomycetes</taxon>
        <taxon>Kitasatosporales</taxon>
        <taxon>Streptomycetaceae</taxon>
        <taxon>Peterkaempfera</taxon>
    </lineage>
</organism>
<feature type="transmembrane region" description="Helical" evidence="1">
    <location>
        <begin position="148"/>
        <end position="171"/>
    </location>
</feature>
<feature type="transmembrane region" description="Helical" evidence="1">
    <location>
        <begin position="229"/>
        <end position="250"/>
    </location>
</feature>
<reference evidence="3" key="1">
    <citation type="submission" date="2018-07" db="EMBL/GenBank/DDBJ databases">
        <title>Streptacidiphilus bronchialis DSM 106435 chromosome.</title>
        <authorList>
            <person name="Batra D."/>
            <person name="Gulvik C.A."/>
        </authorList>
    </citation>
    <scope>NUCLEOTIDE SEQUENCE [LARGE SCALE GENOMIC DNA]</scope>
    <source>
        <strain evidence="3">DSM 106435</strain>
    </source>
</reference>
<sequence>MAAPAAVLLSEWTKIRTVRSTIVTLAAAFVVTVGLSAVICAVINSNFTEATRDATTPFDAASTSFAGMFLGQLAVIVFGVLVVGNEYSTGMIRASLAAVPRRGQLLTGKASVVLALVLVVALLTSFVSFLLGQALLGSHGTTLGAPHVLRVVIGAALYMTLICLFSVGVAAMLRNQTLSLGVLMPFFFLVSPILSSVPKVKTVARYFPDRAGSEVTSVYLAPGSPYGPWTGLGICALWAAAALLGGWLMLSRRDA</sequence>
<dbReference type="Proteomes" id="UP000249340">
    <property type="component" value="Chromosome"/>
</dbReference>
<evidence type="ECO:0000256" key="1">
    <source>
        <dbReference type="SAM" id="Phobius"/>
    </source>
</evidence>
<keyword evidence="1" id="KW-1133">Transmembrane helix</keyword>
<dbReference type="PANTHER" id="PTHR37305">
    <property type="entry name" value="INTEGRAL MEMBRANE PROTEIN-RELATED"/>
    <property type="match status" value="1"/>
</dbReference>
<feature type="transmembrane region" description="Helical" evidence="1">
    <location>
        <begin position="111"/>
        <end position="136"/>
    </location>
</feature>
<dbReference type="OrthoDB" id="3297477at2"/>
<proteinExistence type="predicted"/>
<dbReference type="AlphaFoldDB" id="A0A345T0I8"/>
<keyword evidence="3" id="KW-1185">Reference proteome</keyword>
<name>A0A345T0I8_9ACTN</name>
<dbReference type="GO" id="GO:0005886">
    <property type="term" value="C:plasma membrane"/>
    <property type="evidence" value="ECO:0007669"/>
    <property type="project" value="UniProtKB-SubCell"/>
</dbReference>
<keyword evidence="1" id="KW-0472">Membrane</keyword>
<gene>
    <name evidence="2" type="ORF">C7M71_020840</name>
</gene>
<accession>A0A345T0I8</accession>
<dbReference type="KEGG" id="stri:C7M71_020840"/>
<dbReference type="RefSeq" id="WP_111492798.1">
    <property type="nucleotide sequence ID" value="NZ_CP031264.1"/>
</dbReference>
<protein>
    <submittedName>
        <fullName evidence="2">ABC transporter permease</fullName>
    </submittedName>
</protein>
<dbReference type="Pfam" id="PF12730">
    <property type="entry name" value="ABC2_membrane_4"/>
    <property type="match status" value="1"/>
</dbReference>
<evidence type="ECO:0000313" key="2">
    <source>
        <dbReference type="EMBL" id="AXI79493.1"/>
    </source>
</evidence>
<dbReference type="EMBL" id="CP031264">
    <property type="protein sequence ID" value="AXI79493.1"/>
    <property type="molecule type" value="Genomic_DNA"/>
</dbReference>
<keyword evidence="1" id="KW-0812">Transmembrane</keyword>
<dbReference type="GO" id="GO:0140359">
    <property type="term" value="F:ABC-type transporter activity"/>
    <property type="evidence" value="ECO:0007669"/>
    <property type="project" value="InterPro"/>
</dbReference>
<dbReference type="PANTHER" id="PTHR37305:SF1">
    <property type="entry name" value="MEMBRANE PROTEIN"/>
    <property type="match status" value="1"/>
</dbReference>
<evidence type="ECO:0000313" key="3">
    <source>
        <dbReference type="Proteomes" id="UP000249340"/>
    </source>
</evidence>